<dbReference type="OrthoDB" id="9806951at2"/>
<keyword evidence="2" id="KW-0067">ATP-binding</keyword>
<gene>
    <name evidence="2" type="ORF">FW780_03515</name>
</gene>
<sequence length="628" mass="72573">MENEITNNNFTAESVLKIGSVSEIKGKNILIRVNKNKNAPHLLFKGRIIKNVSVGSYVKIAKGFNEIIGKIEGEFISEDKDLENNNYIDQRNKIKRFLSVILVGFIENNVFRQGLKELPLIDNDCFLLDDKEFNCIHSFAKEDDDKIRLGYLLNETNTNIEIGVDKLFASHIGIFGNTGSGKSYTLSKIYFELFKKYKDSKKFIDNAKFILIDFNGEYAINNDSDNIILEKELKNRFFLSTSKTDGDRFPIPESEINDLTFWSILLKATDQTQKPFLNSSLFKKTLVDNTRTELGIKALIYNVIATILTQGSKSLDKDFHIYFIDELFRLNSITGLFPNILDIRNRLKSGLKIDFGNYILENISNKDNPTEFIQRLKDIITLIQIDFTKLTAFVKIRLQIIINYFDVITKGYYSKEHIGPLYNRLESKFSEITKVFAVINDDKIITNKKPLIVINLNDVNVEMKKIIPLVICKYYYEYYKRNNLTREKYLNIIVDEAHNILSRNSIRESETWKDYRLETFEEIIKEGRKFGVFLTIASQRPYDISDTIISQLHNYLLHRLINNKDIEAIGRTVSYLDKISFDSLSILPQGGCILAGLSADLPVVIKIDKIPDEHKPHNETIVLTSKWR</sequence>
<dbReference type="SUPFAM" id="SSF52540">
    <property type="entry name" value="P-loop containing nucleoside triphosphate hydrolases"/>
    <property type="match status" value="1"/>
</dbReference>
<dbReference type="Proteomes" id="UP000323082">
    <property type="component" value="Unassembled WGS sequence"/>
</dbReference>
<evidence type="ECO:0000313" key="3">
    <source>
        <dbReference type="Proteomes" id="UP000323082"/>
    </source>
</evidence>
<organism evidence="2 3">
    <name type="scientific">Chryseobacterium sediminis</name>
    <dbReference type="NCBI Taxonomy" id="1679494"/>
    <lineage>
        <taxon>Bacteria</taxon>
        <taxon>Pseudomonadati</taxon>
        <taxon>Bacteroidota</taxon>
        <taxon>Flavobacteriia</taxon>
        <taxon>Flavobacteriales</taxon>
        <taxon>Weeksellaceae</taxon>
        <taxon>Chryseobacterium group</taxon>
        <taxon>Chryseobacterium</taxon>
    </lineage>
</organism>
<dbReference type="InterPro" id="IPR008571">
    <property type="entry name" value="HerA-like"/>
</dbReference>
<evidence type="ECO:0000313" key="2">
    <source>
        <dbReference type="EMBL" id="KAA2223287.1"/>
    </source>
</evidence>
<proteinExistence type="predicted"/>
<dbReference type="InterPro" id="IPR003593">
    <property type="entry name" value="AAA+_ATPase"/>
</dbReference>
<reference evidence="2 3" key="1">
    <citation type="journal article" date="2015" name="Int. J. Syst. Evol. Microbiol.">
        <title>Chryseobacterium sediminis sp. nov., isolated from a river sediment.</title>
        <authorList>
            <person name="Kampfer P."/>
            <person name="Busse H.J."/>
            <person name="McInroy J.A."/>
            <person name="Glaeser S.P."/>
        </authorList>
    </citation>
    <scope>NUCLEOTIDE SEQUENCE [LARGE SCALE GENOMIC DNA]</scope>
    <source>
        <strain evidence="2 3">IMT-174</strain>
    </source>
</reference>
<dbReference type="Pfam" id="PF01935">
    <property type="entry name" value="DUF87"/>
    <property type="match status" value="1"/>
</dbReference>
<dbReference type="GO" id="GO:0005524">
    <property type="term" value="F:ATP binding"/>
    <property type="evidence" value="ECO:0007669"/>
    <property type="project" value="UniProtKB-KW"/>
</dbReference>
<dbReference type="AlphaFoldDB" id="A0A5B2UA97"/>
<dbReference type="InterPro" id="IPR002789">
    <property type="entry name" value="HerA_central"/>
</dbReference>
<evidence type="ECO:0000259" key="1">
    <source>
        <dbReference type="SMART" id="SM00382"/>
    </source>
</evidence>
<dbReference type="EMBL" id="VUNZ01000001">
    <property type="protein sequence ID" value="KAA2223287.1"/>
    <property type="molecule type" value="Genomic_DNA"/>
</dbReference>
<accession>A0A5B2UA97</accession>
<dbReference type="RefSeq" id="WP_149832227.1">
    <property type="nucleotide sequence ID" value="NZ_VUNZ01000001.1"/>
</dbReference>
<dbReference type="CDD" id="cd01127">
    <property type="entry name" value="TrwB_TraG_TraD_VirD4"/>
    <property type="match status" value="1"/>
</dbReference>
<keyword evidence="2" id="KW-0547">Nucleotide-binding</keyword>
<dbReference type="InterPro" id="IPR027417">
    <property type="entry name" value="P-loop_NTPase"/>
</dbReference>
<protein>
    <submittedName>
        <fullName evidence="2">ATP-binding protein</fullName>
    </submittedName>
</protein>
<dbReference type="PANTHER" id="PTHR42957">
    <property type="entry name" value="HELICASE MJ1565-RELATED"/>
    <property type="match status" value="1"/>
</dbReference>
<feature type="domain" description="AAA+ ATPase" evidence="1">
    <location>
        <begin position="168"/>
        <end position="409"/>
    </location>
</feature>
<comment type="caution">
    <text evidence="2">The sequence shown here is derived from an EMBL/GenBank/DDBJ whole genome shotgun (WGS) entry which is preliminary data.</text>
</comment>
<dbReference type="PANTHER" id="PTHR42957:SF1">
    <property type="entry name" value="HELICASE MJ1565-RELATED"/>
    <property type="match status" value="1"/>
</dbReference>
<dbReference type="SMART" id="SM00382">
    <property type="entry name" value="AAA"/>
    <property type="match status" value="1"/>
</dbReference>
<dbReference type="Gene3D" id="3.40.50.300">
    <property type="entry name" value="P-loop containing nucleotide triphosphate hydrolases"/>
    <property type="match status" value="2"/>
</dbReference>
<name>A0A5B2UA97_9FLAO</name>